<comment type="caution">
    <text evidence="2">The sequence shown here is derived from an EMBL/GenBank/DDBJ whole genome shotgun (WGS) entry which is preliminary data.</text>
</comment>
<keyword evidence="3" id="KW-1185">Reference proteome</keyword>
<proteinExistence type="predicted"/>
<accession>A0A8J4YN45</accession>
<evidence type="ECO:0000313" key="2">
    <source>
        <dbReference type="EMBL" id="KAG0726036.1"/>
    </source>
</evidence>
<dbReference type="Gene3D" id="3.80.10.10">
    <property type="entry name" value="Ribonuclease Inhibitor"/>
    <property type="match status" value="1"/>
</dbReference>
<organism evidence="2 3">
    <name type="scientific">Chionoecetes opilio</name>
    <name type="common">Atlantic snow crab</name>
    <name type="synonym">Cancer opilio</name>
    <dbReference type="NCBI Taxonomy" id="41210"/>
    <lineage>
        <taxon>Eukaryota</taxon>
        <taxon>Metazoa</taxon>
        <taxon>Ecdysozoa</taxon>
        <taxon>Arthropoda</taxon>
        <taxon>Crustacea</taxon>
        <taxon>Multicrustacea</taxon>
        <taxon>Malacostraca</taxon>
        <taxon>Eumalacostraca</taxon>
        <taxon>Eucarida</taxon>
        <taxon>Decapoda</taxon>
        <taxon>Pleocyemata</taxon>
        <taxon>Brachyura</taxon>
        <taxon>Eubrachyura</taxon>
        <taxon>Majoidea</taxon>
        <taxon>Majidae</taxon>
        <taxon>Chionoecetes</taxon>
    </lineage>
</organism>
<keyword evidence="1" id="KW-0812">Transmembrane</keyword>
<dbReference type="EMBL" id="JACEEZ010004901">
    <property type="protein sequence ID" value="KAG0726036.1"/>
    <property type="molecule type" value="Genomic_DNA"/>
</dbReference>
<name>A0A8J4YN45_CHIOP</name>
<reference evidence="2" key="1">
    <citation type="submission" date="2020-07" db="EMBL/GenBank/DDBJ databases">
        <title>The High-quality genome of the commercially important snow crab, Chionoecetes opilio.</title>
        <authorList>
            <person name="Jeong J.-H."/>
            <person name="Ryu S."/>
        </authorList>
    </citation>
    <scope>NUCLEOTIDE SEQUENCE</scope>
    <source>
        <strain evidence="2">MADBK_172401_WGS</strain>
        <tissue evidence="2">Digestive gland</tissue>
    </source>
</reference>
<evidence type="ECO:0000256" key="1">
    <source>
        <dbReference type="SAM" id="Phobius"/>
    </source>
</evidence>
<dbReference type="AlphaFoldDB" id="A0A8J4YN45"/>
<dbReference type="InterPro" id="IPR032675">
    <property type="entry name" value="LRR_dom_sf"/>
</dbReference>
<protein>
    <recommendedName>
        <fullName evidence="4">LRRCT domain-containing protein</fullName>
    </recommendedName>
</protein>
<sequence>MEVVVEEEEEVVEEVVEEVEEESRSSKVPTMALIRASIWGLLCVSCVCCLLFGNVAVDAEEDTQNGEAPDLTKKPLSVHPKLQDGVIYYDIAGVQDAELVISKKNNHSVEGVTASHGECKVRTLRLESRYRLHEDLFTHCSHLHLTLTGKDWQCVKEGRMLKKLGVDVDMSQATCSDAWDDNTTHTVQTTSSRKVAWKYRMEEGIKKLNEFLLELLALDDNQMTDLPRLPEGSFPRLIAIDLPRNRIKKIDLDAFKDLVSREHFIVNLQGNPFQCDCPMYRFKDFLQHNCMANWKIFKSYINIECNNTHANENELIPLHKMAKDTCSATFDWSQVDTWLLLNIFLGVLNLFVIYLMIDLICIITHIGGKTQRRPVMDHVVCAVKSVLCCVCPLRRGNVKVN</sequence>
<keyword evidence="1" id="KW-0472">Membrane</keyword>
<feature type="transmembrane region" description="Helical" evidence="1">
    <location>
        <begin position="338"/>
        <end position="363"/>
    </location>
</feature>
<keyword evidence="1" id="KW-1133">Transmembrane helix</keyword>
<evidence type="ECO:0000313" key="3">
    <source>
        <dbReference type="Proteomes" id="UP000770661"/>
    </source>
</evidence>
<gene>
    <name evidence="2" type="ORF">GWK47_037394</name>
</gene>
<dbReference type="Proteomes" id="UP000770661">
    <property type="component" value="Unassembled WGS sequence"/>
</dbReference>
<dbReference type="OrthoDB" id="1600340at2759"/>
<evidence type="ECO:0008006" key="4">
    <source>
        <dbReference type="Google" id="ProtNLM"/>
    </source>
</evidence>
<dbReference type="SUPFAM" id="SSF52058">
    <property type="entry name" value="L domain-like"/>
    <property type="match status" value="1"/>
</dbReference>